<evidence type="ECO:0000313" key="6">
    <source>
        <dbReference type="Proteomes" id="UP001257914"/>
    </source>
</evidence>
<feature type="modified residue" description="4-aspartylphosphate" evidence="3">
    <location>
        <position position="63"/>
    </location>
</feature>
<dbReference type="Gene3D" id="3.40.50.2300">
    <property type="match status" value="1"/>
</dbReference>
<keyword evidence="6" id="KW-1185">Reference proteome</keyword>
<dbReference type="Pfam" id="PF00072">
    <property type="entry name" value="Response_reg"/>
    <property type="match status" value="1"/>
</dbReference>
<dbReference type="SUPFAM" id="SSF52172">
    <property type="entry name" value="CheY-like"/>
    <property type="match status" value="1"/>
</dbReference>
<evidence type="ECO:0000259" key="4">
    <source>
        <dbReference type="PROSITE" id="PS50110"/>
    </source>
</evidence>
<dbReference type="PANTHER" id="PTHR44591">
    <property type="entry name" value="STRESS RESPONSE REGULATOR PROTEIN 1"/>
    <property type="match status" value="1"/>
</dbReference>
<dbReference type="PROSITE" id="PS50110">
    <property type="entry name" value="RESPONSE_REGULATORY"/>
    <property type="match status" value="1"/>
</dbReference>
<dbReference type="Proteomes" id="UP001257914">
    <property type="component" value="Unassembled WGS sequence"/>
</dbReference>
<proteinExistence type="predicted"/>
<evidence type="ECO:0000256" key="2">
    <source>
        <dbReference type="ARBA" id="ARBA00023012"/>
    </source>
</evidence>
<evidence type="ECO:0000313" key="5">
    <source>
        <dbReference type="EMBL" id="MDU0111888.1"/>
    </source>
</evidence>
<protein>
    <submittedName>
        <fullName evidence="5">Response regulator</fullName>
    </submittedName>
</protein>
<evidence type="ECO:0000256" key="1">
    <source>
        <dbReference type="ARBA" id="ARBA00022553"/>
    </source>
</evidence>
<dbReference type="InterPro" id="IPR001789">
    <property type="entry name" value="Sig_transdc_resp-reg_receiver"/>
</dbReference>
<feature type="domain" description="Response regulatory" evidence="4">
    <location>
        <begin position="6"/>
        <end position="128"/>
    </location>
</feature>
<dbReference type="InterPro" id="IPR050595">
    <property type="entry name" value="Bact_response_regulator"/>
</dbReference>
<gene>
    <name evidence="5" type="ORF">RT723_02475</name>
</gene>
<evidence type="ECO:0000256" key="3">
    <source>
        <dbReference type="PROSITE-ProRule" id="PRU00169"/>
    </source>
</evidence>
<keyword evidence="2" id="KW-0902">Two-component regulatory system</keyword>
<comment type="caution">
    <text evidence="5">The sequence shown here is derived from an EMBL/GenBank/DDBJ whole genome shotgun (WGS) entry which is preliminary data.</text>
</comment>
<dbReference type="EMBL" id="JAWCUA010000001">
    <property type="protein sequence ID" value="MDU0111888.1"/>
    <property type="molecule type" value="Genomic_DNA"/>
</dbReference>
<dbReference type="SMART" id="SM00448">
    <property type="entry name" value="REC"/>
    <property type="match status" value="1"/>
</dbReference>
<keyword evidence="1 3" id="KW-0597">Phosphoprotein</keyword>
<name>A0ABU3QWU2_9GAMM</name>
<sequence>MNIEINILLVDDVEHTRELLRSILLSCINDQKININANFFHSKTGLNIPQRITDDKINLVYLDIELPTTTGLTILKDVRQSHPDLMVVMVSGESSTENVTNSIKMGANGFIVKPFNSDRVIDSLKNYIKKVYKI</sequence>
<accession>A0ABU3QWU2</accession>
<dbReference type="InterPro" id="IPR011006">
    <property type="entry name" value="CheY-like_superfamily"/>
</dbReference>
<reference evidence="5 6" key="1">
    <citation type="submission" date="2023-10" db="EMBL/GenBank/DDBJ databases">
        <title>Psychrosphaera aquimaarina strain SW33 isolated from seawater.</title>
        <authorList>
            <person name="Bayburt H."/>
            <person name="Kim J.M."/>
            <person name="Choi B.J."/>
            <person name="Jeon C.O."/>
        </authorList>
    </citation>
    <scope>NUCLEOTIDE SEQUENCE [LARGE SCALE GENOMIC DNA]</scope>
    <source>
        <strain evidence="5 6">KCTC 52743</strain>
    </source>
</reference>
<dbReference type="RefSeq" id="WP_315945764.1">
    <property type="nucleotide sequence ID" value="NZ_JAWCUA010000001.1"/>
</dbReference>
<organism evidence="5 6">
    <name type="scientific">Psychrosphaera aquimarina</name>
    <dbReference type="NCBI Taxonomy" id="2044854"/>
    <lineage>
        <taxon>Bacteria</taxon>
        <taxon>Pseudomonadati</taxon>
        <taxon>Pseudomonadota</taxon>
        <taxon>Gammaproteobacteria</taxon>
        <taxon>Alteromonadales</taxon>
        <taxon>Pseudoalteromonadaceae</taxon>
        <taxon>Psychrosphaera</taxon>
    </lineage>
</organism>
<dbReference type="PANTHER" id="PTHR44591:SF14">
    <property type="entry name" value="PROTEIN PILG"/>
    <property type="match status" value="1"/>
</dbReference>